<comment type="caution">
    <text evidence="2">The sequence shown here is derived from an EMBL/GenBank/DDBJ whole genome shotgun (WGS) entry which is preliminary data.</text>
</comment>
<evidence type="ECO:0000256" key="1">
    <source>
        <dbReference type="SAM" id="MobiDB-lite"/>
    </source>
</evidence>
<organism evidence="2 3">
    <name type="scientific">Punica granatum</name>
    <name type="common">Pomegranate</name>
    <dbReference type="NCBI Taxonomy" id="22663"/>
    <lineage>
        <taxon>Eukaryota</taxon>
        <taxon>Viridiplantae</taxon>
        <taxon>Streptophyta</taxon>
        <taxon>Embryophyta</taxon>
        <taxon>Tracheophyta</taxon>
        <taxon>Spermatophyta</taxon>
        <taxon>Magnoliopsida</taxon>
        <taxon>eudicotyledons</taxon>
        <taxon>Gunneridae</taxon>
        <taxon>Pentapetalae</taxon>
        <taxon>rosids</taxon>
        <taxon>malvids</taxon>
        <taxon>Myrtales</taxon>
        <taxon>Lythraceae</taxon>
        <taxon>Punica</taxon>
    </lineage>
</organism>
<keyword evidence="3" id="KW-1185">Reference proteome</keyword>
<sequence length="183" mass="20410">MPVRVHARAPDAPAHKLAHSNAPPARPRTHLCPNVHPLHPSTLLSVQPSHPTLEQYTRRRAPSSTPERTAACQTPVRAHARVPDARPSARPRTRCPSAHARALPRSARTTPHPSLPERASFAPKHPSKRSTESPDSRTLPQLFPRIPRLGIQPPRFDELYRKIVNQFSDTQIYFSLGFSTDIA</sequence>
<dbReference type="AlphaFoldDB" id="A0A2I0JNU3"/>
<accession>A0A2I0JNU3</accession>
<dbReference type="EMBL" id="PGOL01001456">
    <property type="protein sequence ID" value="PKI57964.1"/>
    <property type="molecule type" value="Genomic_DNA"/>
</dbReference>
<proteinExistence type="predicted"/>
<name>A0A2I0JNU3_PUNGR</name>
<feature type="region of interest" description="Disordered" evidence="1">
    <location>
        <begin position="1"/>
        <end position="28"/>
    </location>
</feature>
<evidence type="ECO:0000313" key="2">
    <source>
        <dbReference type="EMBL" id="PKI57964.1"/>
    </source>
</evidence>
<evidence type="ECO:0000313" key="3">
    <source>
        <dbReference type="Proteomes" id="UP000233551"/>
    </source>
</evidence>
<feature type="region of interest" description="Disordered" evidence="1">
    <location>
        <begin position="55"/>
        <end position="141"/>
    </location>
</feature>
<protein>
    <submittedName>
        <fullName evidence="2">Uncharacterized protein</fullName>
    </submittedName>
</protein>
<dbReference type="Proteomes" id="UP000233551">
    <property type="component" value="Unassembled WGS sequence"/>
</dbReference>
<reference evidence="2 3" key="1">
    <citation type="submission" date="2017-11" db="EMBL/GenBank/DDBJ databases">
        <title>De-novo sequencing of pomegranate (Punica granatum L.) genome.</title>
        <authorList>
            <person name="Akparov Z."/>
            <person name="Amiraslanov A."/>
            <person name="Hajiyeva S."/>
            <person name="Abbasov M."/>
            <person name="Kaur K."/>
            <person name="Hamwieh A."/>
            <person name="Solovyev V."/>
            <person name="Salamov A."/>
            <person name="Braich B."/>
            <person name="Kosarev P."/>
            <person name="Mahmoud A."/>
            <person name="Hajiyev E."/>
            <person name="Babayeva S."/>
            <person name="Izzatullayeva V."/>
            <person name="Mammadov A."/>
            <person name="Mammadov A."/>
            <person name="Sharifova S."/>
            <person name="Ojaghi J."/>
            <person name="Eynullazada K."/>
            <person name="Bayramov B."/>
            <person name="Abdulazimova A."/>
            <person name="Shahmuradov I."/>
        </authorList>
    </citation>
    <scope>NUCLEOTIDE SEQUENCE [LARGE SCALE GENOMIC DNA]</scope>
    <source>
        <strain evidence="3">cv. AG2017</strain>
        <tissue evidence="2">Leaf</tissue>
    </source>
</reference>
<gene>
    <name evidence="2" type="ORF">CRG98_021639</name>
</gene>